<evidence type="ECO:0000256" key="8">
    <source>
        <dbReference type="ARBA" id="ARBA00022963"/>
    </source>
</evidence>
<evidence type="ECO:0000256" key="3">
    <source>
        <dbReference type="ARBA" id="ARBA00010358"/>
    </source>
</evidence>
<evidence type="ECO:0000256" key="6">
    <source>
        <dbReference type="ARBA" id="ARBA00022519"/>
    </source>
</evidence>
<keyword evidence="12" id="KW-0143">Chaperone</keyword>
<evidence type="ECO:0000256" key="9">
    <source>
        <dbReference type="ARBA" id="ARBA00022989"/>
    </source>
</evidence>
<comment type="subcellular location">
    <subcellularLocation>
        <location evidence="2">Cell inner membrane</location>
        <topology evidence="2">Single-pass membrane protein</topology>
        <orientation evidence="2">Periplasmic side</orientation>
    </subcellularLocation>
</comment>
<evidence type="ECO:0000313" key="16">
    <source>
        <dbReference type="EMBL" id="AUM11130.1"/>
    </source>
</evidence>
<keyword evidence="6" id="KW-0997">Cell inner membrane</keyword>
<keyword evidence="17" id="KW-1185">Reference proteome</keyword>
<sequence length="345" mass="39242">MRKRFLFPALFGVIFGTTLFIFHQESGSGIVFNPEPGSDNRSDTRRLINRTPFTTGLESLPNSLQGIQVDGELQPDTAGNLILNSDVRRVFDFFLNAVGEEPKDQIIGRIKAYINWQLPDLAAVQALQALEEYLALREAMGDEPSNMKIDSFRFSDERELTSATLRNNKQLILELRSHYLSPHVDRAFYEEEDLFDEYTLAKLALVENTELPSTEKAAAIAELEAALPEPIKQQIASVSRLQLLSQLKKGWKMEQGDAAALRQIRESVVGSAATDRLEKLDQQRSDWQSRVDAWMVMRGQILVEESLASQDRMVELDRARSEYFSSLELKRVQALEYLRDYTHGL</sequence>
<dbReference type="RefSeq" id="WP_101892470.1">
    <property type="nucleotide sequence ID" value="NZ_CP022684.1"/>
</dbReference>
<evidence type="ECO:0000256" key="1">
    <source>
        <dbReference type="ARBA" id="ARBA00003280"/>
    </source>
</evidence>
<evidence type="ECO:0000313" key="17">
    <source>
        <dbReference type="Proteomes" id="UP000235116"/>
    </source>
</evidence>
<name>A0A2K9LFW0_9GAMM</name>
<dbReference type="OrthoDB" id="7025807at2"/>
<comment type="function">
    <text evidence="1">May be involved in the folding of the extracellular lipase during its passage through the periplasm.</text>
</comment>
<keyword evidence="7" id="KW-0812">Transmembrane</keyword>
<keyword evidence="9" id="KW-1133">Transmembrane helix</keyword>
<gene>
    <name evidence="16" type="ORF">Kalk_01190</name>
</gene>
<dbReference type="InterPro" id="IPR004961">
    <property type="entry name" value="Lipase_chaperone"/>
</dbReference>
<evidence type="ECO:0000256" key="5">
    <source>
        <dbReference type="ARBA" id="ARBA00022475"/>
    </source>
</evidence>
<dbReference type="GO" id="GO:0005886">
    <property type="term" value="C:plasma membrane"/>
    <property type="evidence" value="ECO:0007669"/>
    <property type="project" value="UniProtKB-SubCell"/>
</dbReference>
<evidence type="ECO:0000256" key="2">
    <source>
        <dbReference type="ARBA" id="ARBA00004383"/>
    </source>
</evidence>
<dbReference type="AlphaFoldDB" id="A0A2K9LFW0"/>
<evidence type="ECO:0000256" key="7">
    <source>
        <dbReference type="ARBA" id="ARBA00022692"/>
    </source>
</evidence>
<dbReference type="KEGG" id="kak:Kalk_01190"/>
<dbReference type="GO" id="GO:0016042">
    <property type="term" value="P:lipid catabolic process"/>
    <property type="evidence" value="ECO:0007669"/>
    <property type="project" value="UniProtKB-KW"/>
</dbReference>
<dbReference type="GO" id="GO:0051082">
    <property type="term" value="F:unfolded protein binding"/>
    <property type="evidence" value="ECO:0007669"/>
    <property type="project" value="InterPro"/>
</dbReference>
<dbReference type="Proteomes" id="UP000235116">
    <property type="component" value="Chromosome"/>
</dbReference>
<proteinExistence type="inferred from homology"/>
<dbReference type="GO" id="GO:0006457">
    <property type="term" value="P:protein folding"/>
    <property type="evidence" value="ECO:0007669"/>
    <property type="project" value="InterPro"/>
</dbReference>
<organism evidence="16 17">
    <name type="scientific">Ketobacter alkanivorans</name>
    <dbReference type="NCBI Taxonomy" id="1917421"/>
    <lineage>
        <taxon>Bacteria</taxon>
        <taxon>Pseudomonadati</taxon>
        <taxon>Pseudomonadota</taxon>
        <taxon>Gammaproteobacteria</taxon>
        <taxon>Pseudomonadales</taxon>
        <taxon>Ketobacteraceae</taxon>
        <taxon>Ketobacter</taxon>
    </lineage>
</organism>
<evidence type="ECO:0000256" key="12">
    <source>
        <dbReference type="ARBA" id="ARBA00023186"/>
    </source>
</evidence>
<accession>A0A2K9LFW0</accession>
<evidence type="ECO:0000256" key="14">
    <source>
        <dbReference type="ARBA" id="ARBA00031542"/>
    </source>
</evidence>
<evidence type="ECO:0000256" key="4">
    <source>
        <dbReference type="ARBA" id="ARBA00019692"/>
    </source>
</evidence>
<comment type="similarity">
    <text evidence="3">Belongs to the lipase chaperone family.</text>
</comment>
<keyword evidence="10" id="KW-0443">Lipid metabolism</keyword>
<dbReference type="SUPFAM" id="SSF158855">
    <property type="entry name" value="Lipase chaperone-like"/>
    <property type="match status" value="1"/>
</dbReference>
<dbReference type="Pfam" id="PF03280">
    <property type="entry name" value="Lipase_chap"/>
    <property type="match status" value="1"/>
</dbReference>
<reference evidence="17" key="1">
    <citation type="submission" date="2017-08" db="EMBL/GenBank/DDBJ databases">
        <title>Direct submision.</title>
        <authorList>
            <person name="Kim S.-J."/>
            <person name="Rhee S.-K."/>
        </authorList>
    </citation>
    <scope>NUCLEOTIDE SEQUENCE [LARGE SCALE GENOMIC DNA]</scope>
    <source>
        <strain evidence="17">GI5</strain>
    </source>
</reference>
<dbReference type="EMBL" id="CP022684">
    <property type="protein sequence ID" value="AUM11130.1"/>
    <property type="molecule type" value="Genomic_DNA"/>
</dbReference>
<evidence type="ECO:0000256" key="13">
    <source>
        <dbReference type="ARBA" id="ARBA00030948"/>
    </source>
</evidence>
<keyword evidence="5" id="KW-1003">Cell membrane</keyword>
<evidence type="ECO:0000256" key="10">
    <source>
        <dbReference type="ARBA" id="ARBA00023098"/>
    </source>
</evidence>
<protein>
    <recommendedName>
        <fullName evidence="4">Lipase chaperone</fullName>
    </recommendedName>
    <alternativeName>
        <fullName evidence="15">Lipase foldase</fullName>
    </alternativeName>
    <alternativeName>
        <fullName evidence="13">Lipase helper protein</fullName>
    </alternativeName>
    <alternativeName>
        <fullName evidence="14">Lipase modulator</fullName>
    </alternativeName>
</protein>
<keyword evidence="11" id="KW-0472">Membrane</keyword>
<evidence type="ECO:0000256" key="15">
    <source>
        <dbReference type="ARBA" id="ARBA00033028"/>
    </source>
</evidence>
<keyword evidence="8" id="KW-0442">Lipid degradation</keyword>
<evidence type="ECO:0000256" key="11">
    <source>
        <dbReference type="ARBA" id="ARBA00023136"/>
    </source>
</evidence>